<dbReference type="STRING" id="641025.SAMN05421507_111182"/>
<dbReference type="EMBL" id="FNIX01000011">
    <property type="protein sequence ID" value="SDP62458.1"/>
    <property type="molecule type" value="Genomic_DNA"/>
</dbReference>
<dbReference type="PROSITE" id="PS51671">
    <property type="entry name" value="ACT"/>
    <property type="match status" value="1"/>
</dbReference>
<proteinExistence type="predicted"/>
<dbReference type="AlphaFoldDB" id="A0A1H0U8Z1"/>
<name>A0A1H0U8Z1_9PSEU</name>
<sequence>MTTHSLSMSLRNEQGGLARVVVLFSSRGVGVERLSLRPAGPGGLFLLDVEVALPPGRSPAQLVEQLRRLVDVREVRHTDEELELGA</sequence>
<keyword evidence="3" id="KW-1185">Reference proteome</keyword>
<organism evidence="2 3">
    <name type="scientific">Lentzea jiangxiensis</name>
    <dbReference type="NCBI Taxonomy" id="641025"/>
    <lineage>
        <taxon>Bacteria</taxon>
        <taxon>Bacillati</taxon>
        <taxon>Actinomycetota</taxon>
        <taxon>Actinomycetes</taxon>
        <taxon>Pseudonocardiales</taxon>
        <taxon>Pseudonocardiaceae</taxon>
        <taxon>Lentzea</taxon>
    </lineage>
</organism>
<protein>
    <submittedName>
        <fullName evidence="2">Acetolactate synthase-1/3 small subunit</fullName>
    </submittedName>
</protein>
<evidence type="ECO:0000313" key="2">
    <source>
        <dbReference type="EMBL" id="SDP62458.1"/>
    </source>
</evidence>
<dbReference type="OrthoDB" id="1523722at2"/>
<evidence type="ECO:0000313" key="3">
    <source>
        <dbReference type="Proteomes" id="UP000199691"/>
    </source>
</evidence>
<dbReference type="Pfam" id="PF13710">
    <property type="entry name" value="ACT_5"/>
    <property type="match status" value="1"/>
</dbReference>
<reference evidence="3" key="1">
    <citation type="submission" date="2016-10" db="EMBL/GenBank/DDBJ databases">
        <authorList>
            <person name="Varghese N."/>
            <person name="Submissions S."/>
        </authorList>
    </citation>
    <scope>NUCLEOTIDE SEQUENCE [LARGE SCALE GENOMIC DNA]</scope>
    <source>
        <strain evidence="3">CGMCC 4.6609</strain>
    </source>
</reference>
<dbReference type="InterPro" id="IPR002912">
    <property type="entry name" value="ACT_dom"/>
</dbReference>
<evidence type="ECO:0000259" key="1">
    <source>
        <dbReference type="PROSITE" id="PS51671"/>
    </source>
</evidence>
<dbReference type="Gene3D" id="3.30.70.260">
    <property type="match status" value="1"/>
</dbReference>
<gene>
    <name evidence="2" type="ORF">SAMN05421507_111182</name>
</gene>
<dbReference type="SUPFAM" id="SSF55021">
    <property type="entry name" value="ACT-like"/>
    <property type="match status" value="1"/>
</dbReference>
<dbReference type="Proteomes" id="UP000199691">
    <property type="component" value="Unassembled WGS sequence"/>
</dbReference>
<dbReference type="InterPro" id="IPR045865">
    <property type="entry name" value="ACT-like_dom_sf"/>
</dbReference>
<dbReference type="RefSeq" id="WP_090100688.1">
    <property type="nucleotide sequence ID" value="NZ_FNIX01000011.1"/>
</dbReference>
<accession>A0A1H0U8Z1</accession>
<feature type="domain" description="ACT" evidence="1">
    <location>
        <begin position="5"/>
        <end position="80"/>
    </location>
</feature>